<dbReference type="InterPro" id="IPR011701">
    <property type="entry name" value="MFS"/>
</dbReference>
<dbReference type="InterPro" id="IPR020846">
    <property type="entry name" value="MFS_dom"/>
</dbReference>
<evidence type="ECO:0000313" key="9">
    <source>
        <dbReference type="EMBL" id="OTO08023.1"/>
    </source>
</evidence>
<gene>
    <name evidence="8" type="ORF">A5880_001143</name>
    <name evidence="9" type="ORF">A5880_002293</name>
</gene>
<feature type="transmembrane region" description="Helical" evidence="6">
    <location>
        <begin position="310"/>
        <end position="331"/>
    </location>
</feature>
<keyword evidence="4 6" id="KW-1133">Transmembrane helix</keyword>
<dbReference type="AlphaFoldDB" id="A0A242CCP6"/>
<keyword evidence="5 6" id="KW-0472">Membrane</keyword>
<feature type="transmembrane region" description="Helical" evidence="6">
    <location>
        <begin position="254"/>
        <end position="274"/>
    </location>
</feature>
<keyword evidence="2" id="KW-0813">Transport</keyword>
<dbReference type="InterPro" id="IPR036259">
    <property type="entry name" value="MFS_trans_sf"/>
</dbReference>
<dbReference type="Pfam" id="PF07690">
    <property type="entry name" value="MFS_1"/>
    <property type="match status" value="1"/>
</dbReference>
<evidence type="ECO:0000256" key="3">
    <source>
        <dbReference type="ARBA" id="ARBA00022692"/>
    </source>
</evidence>
<proteinExistence type="predicted"/>
<dbReference type="CDD" id="cd17353">
    <property type="entry name" value="MFS_OFA_like"/>
    <property type="match status" value="1"/>
</dbReference>
<comment type="subcellular location">
    <subcellularLocation>
        <location evidence="1">Cell membrane</location>
        <topology evidence="1">Multi-pass membrane protein</topology>
    </subcellularLocation>
</comment>
<evidence type="ECO:0000256" key="6">
    <source>
        <dbReference type="SAM" id="Phobius"/>
    </source>
</evidence>
<dbReference type="InterPro" id="IPR052983">
    <property type="entry name" value="MFS_Riboflavin_Transporter"/>
</dbReference>
<keyword evidence="10" id="KW-1185">Reference proteome</keyword>
<feature type="transmembrane region" description="Helical" evidence="6">
    <location>
        <begin position="80"/>
        <end position="99"/>
    </location>
</feature>
<evidence type="ECO:0000256" key="1">
    <source>
        <dbReference type="ARBA" id="ARBA00004651"/>
    </source>
</evidence>
<keyword evidence="3 6" id="KW-0812">Transmembrane</keyword>
<feature type="transmembrane region" description="Helical" evidence="6">
    <location>
        <begin position="286"/>
        <end position="304"/>
    </location>
</feature>
<evidence type="ECO:0000313" key="10">
    <source>
        <dbReference type="Proteomes" id="UP000195139"/>
    </source>
</evidence>
<dbReference type="RefSeq" id="WP_086331165.1">
    <property type="nucleotide sequence ID" value="NZ_NGLE02000001.1"/>
</dbReference>
<dbReference type="PROSITE" id="PS50850">
    <property type="entry name" value="MFS"/>
    <property type="match status" value="1"/>
</dbReference>
<dbReference type="PANTHER" id="PTHR43385:SF1">
    <property type="entry name" value="RIBOFLAVIN TRANSPORTER RIBJ"/>
    <property type="match status" value="1"/>
</dbReference>
<sequence length="405" mass="43714">MSTEQSLPKVNRWAVLFASVGIIFCQGGIYAFSVFATPIAKAHGWDVADVMIAFTIAISISPIPMVIGGRISDKGKSKELILFSSMLLAAAFILTGFATTKWMLYVTYGLLGGFGLNLGYIACINNAIRFFPDKKGLCSGLVITGIGLGTTVFAPLSAWMIEQFDIKMTFVILGIVYAGISLVCSLIIQNAPIEKESEEINEQPAEKNYTWQQMIKHPLFYIIVLMYAAGGFSGLMISSNAADIGQNMFELTPIVAATFVSVYALSNCLGRVIWGALSDKINRTNTMMLIFACISLSLLAFIFLHSVIGFAIGMIGLGLCEGGVAAVMPPITIESFGNKNQGVNYSFIFAGYSIASMVAPRLSAMIGENNDGNFTQAFIIGLALAIAGILFTFIYKQIKRNQILN</sequence>
<dbReference type="EMBL" id="NGLE01000003">
    <property type="protein sequence ID" value="OTO08023.1"/>
    <property type="molecule type" value="Genomic_DNA"/>
</dbReference>
<evidence type="ECO:0000259" key="7">
    <source>
        <dbReference type="PROSITE" id="PS50850"/>
    </source>
</evidence>
<evidence type="ECO:0000313" key="8">
    <source>
        <dbReference type="EMBL" id="MEI5993596.1"/>
    </source>
</evidence>
<evidence type="ECO:0000256" key="4">
    <source>
        <dbReference type="ARBA" id="ARBA00022989"/>
    </source>
</evidence>
<dbReference type="OrthoDB" id="9793415at2"/>
<accession>A0A242CCP6</accession>
<protein>
    <recommendedName>
        <fullName evidence="7">Major facilitator superfamily (MFS) profile domain-containing protein</fullName>
    </recommendedName>
</protein>
<reference evidence="9" key="1">
    <citation type="submission" date="2017-05" db="EMBL/GenBank/DDBJ databases">
        <title>The Genome Sequence of Enterococcus sp. 4G2_DIV0659.</title>
        <authorList>
            <consortium name="The Broad Institute Genomics Platform"/>
            <consortium name="The Broad Institute Genomic Center for Infectious Diseases"/>
            <person name="Earl A."/>
            <person name="Manson A."/>
            <person name="Schwartman J."/>
            <person name="Gilmore M."/>
            <person name="Abouelleil A."/>
            <person name="Cao P."/>
            <person name="Chapman S."/>
            <person name="Cusick C."/>
            <person name="Shea T."/>
            <person name="Young S."/>
            <person name="Neafsey D."/>
            <person name="Nusbaum C."/>
            <person name="Birren B."/>
        </authorList>
    </citation>
    <scope>NUCLEOTIDE SEQUENCE [LARGE SCALE GENOMIC DNA]</scope>
    <source>
        <strain evidence="9">4G2_DIV0659</strain>
    </source>
</reference>
<dbReference type="GO" id="GO:0022857">
    <property type="term" value="F:transmembrane transporter activity"/>
    <property type="evidence" value="ECO:0007669"/>
    <property type="project" value="InterPro"/>
</dbReference>
<feature type="transmembrane region" description="Helical" evidence="6">
    <location>
        <begin position="374"/>
        <end position="395"/>
    </location>
</feature>
<feature type="transmembrane region" description="Helical" evidence="6">
    <location>
        <begin position="105"/>
        <end position="124"/>
    </location>
</feature>
<dbReference type="PANTHER" id="PTHR43385">
    <property type="entry name" value="RIBOFLAVIN TRANSPORTER RIBJ"/>
    <property type="match status" value="1"/>
</dbReference>
<feature type="transmembrane region" description="Helical" evidence="6">
    <location>
        <begin position="12"/>
        <end position="35"/>
    </location>
</feature>
<comment type="caution">
    <text evidence="9">The sequence shown here is derived from an EMBL/GenBank/DDBJ whole genome shotgun (WGS) entry which is preliminary data.</text>
</comment>
<reference evidence="8 10" key="2">
    <citation type="submission" date="2018-07" db="EMBL/GenBank/DDBJ databases">
        <title>The Genome Sequence of Enterococcus sp. DIV0659b.</title>
        <authorList>
            <consortium name="The Broad Institute Genomics Platform"/>
            <consortium name="The Broad Institute Genomic Center for Infectious Diseases"/>
            <person name="Earl A."/>
            <person name="Manson A."/>
            <person name="Schwartman J."/>
            <person name="Gilmore M."/>
            <person name="Abouelleil A."/>
            <person name="Cao P."/>
            <person name="Chapman S."/>
            <person name="Cusick C."/>
            <person name="Shea T."/>
            <person name="Young S."/>
            <person name="Neafsey D."/>
            <person name="Nusbaum C."/>
            <person name="Birren B."/>
        </authorList>
    </citation>
    <scope>NUCLEOTIDE SEQUENCE [LARGE SCALE GENOMIC DNA]</scope>
    <source>
        <strain evidence="8 10">4G2_DIV0659</strain>
    </source>
</reference>
<dbReference type="EMBL" id="NGLE02000001">
    <property type="protein sequence ID" value="MEI5993596.1"/>
    <property type="molecule type" value="Genomic_DNA"/>
</dbReference>
<feature type="transmembrane region" description="Helical" evidence="6">
    <location>
        <begin position="219"/>
        <end position="242"/>
    </location>
</feature>
<dbReference type="SUPFAM" id="SSF103473">
    <property type="entry name" value="MFS general substrate transporter"/>
    <property type="match status" value="1"/>
</dbReference>
<dbReference type="STRING" id="1834181.A5880_002293"/>
<feature type="transmembrane region" description="Helical" evidence="6">
    <location>
        <begin position="136"/>
        <end position="156"/>
    </location>
</feature>
<dbReference type="Gene3D" id="1.20.1250.20">
    <property type="entry name" value="MFS general substrate transporter like domains"/>
    <property type="match status" value="2"/>
</dbReference>
<feature type="transmembrane region" description="Helical" evidence="6">
    <location>
        <begin position="343"/>
        <end position="362"/>
    </location>
</feature>
<feature type="transmembrane region" description="Helical" evidence="6">
    <location>
        <begin position="47"/>
        <end position="68"/>
    </location>
</feature>
<name>A0A242CCP6_9ENTE</name>
<dbReference type="Proteomes" id="UP000195139">
    <property type="component" value="Unassembled WGS sequence"/>
</dbReference>
<feature type="domain" description="Major facilitator superfamily (MFS) profile" evidence="7">
    <location>
        <begin position="14"/>
        <end position="400"/>
    </location>
</feature>
<organism evidence="9">
    <name type="scientific">Candidatus Enterococcus mansonii</name>
    <dbReference type="NCBI Taxonomy" id="1834181"/>
    <lineage>
        <taxon>Bacteria</taxon>
        <taxon>Bacillati</taxon>
        <taxon>Bacillota</taxon>
        <taxon>Bacilli</taxon>
        <taxon>Lactobacillales</taxon>
        <taxon>Enterococcaceae</taxon>
        <taxon>Enterococcus</taxon>
    </lineage>
</organism>
<evidence type="ECO:0000256" key="5">
    <source>
        <dbReference type="ARBA" id="ARBA00023136"/>
    </source>
</evidence>
<evidence type="ECO:0000256" key="2">
    <source>
        <dbReference type="ARBA" id="ARBA00022448"/>
    </source>
</evidence>
<feature type="transmembrane region" description="Helical" evidence="6">
    <location>
        <begin position="168"/>
        <end position="188"/>
    </location>
</feature>
<dbReference type="GO" id="GO:0005886">
    <property type="term" value="C:plasma membrane"/>
    <property type="evidence" value="ECO:0007669"/>
    <property type="project" value="UniProtKB-SubCell"/>
</dbReference>